<dbReference type="PANTHER" id="PTHR47893">
    <property type="entry name" value="REGULATORY PROTEIN PCHR"/>
    <property type="match status" value="1"/>
</dbReference>
<dbReference type="PANTHER" id="PTHR47893:SF1">
    <property type="entry name" value="REGULATORY PROTEIN PCHR"/>
    <property type="match status" value="1"/>
</dbReference>
<keyword evidence="3" id="KW-1185">Reference proteome</keyword>
<organism evidence="2 3">
    <name type="scientific">Polaribacter sejongensis</name>
    <dbReference type="NCBI Taxonomy" id="985043"/>
    <lineage>
        <taxon>Bacteria</taxon>
        <taxon>Pseudomonadati</taxon>
        <taxon>Bacteroidota</taxon>
        <taxon>Flavobacteriia</taxon>
        <taxon>Flavobacteriales</taxon>
        <taxon>Flavobacteriaceae</taxon>
    </lineage>
</organism>
<evidence type="ECO:0000313" key="3">
    <source>
        <dbReference type="Proteomes" id="UP000232721"/>
    </source>
</evidence>
<dbReference type="Proteomes" id="UP000232721">
    <property type="component" value="Chromosome"/>
</dbReference>
<dbReference type="InterPro" id="IPR053142">
    <property type="entry name" value="PchR_regulatory_protein"/>
</dbReference>
<evidence type="ECO:0000259" key="1">
    <source>
        <dbReference type="PROSITE" id="PS01124"/>
    </source>
</evidence>
<name>A0ABN5F4X4_9FLAO</name>
<feature type="domain" description="HTH araC/xylS-type" evidence="1">
    <location>
        <begin position="231"/>
        <end position="285"/>
    </location>
</feature>
<protein>
    <recommendedName>
        <fullName evidence="1">HTH araC/xylS-type domain-containing protein</fullName>
    </recommendedName>
</protein>
<gene>
    <name evidence="2" type="ORF">BTO15_10755</name>
</gene>
<dbReference type="RefSeq" id="WP_208888789.1">
    <property type="nucleotide sequence ID" value="NZ_CP019336.1"/>
</dbReference>
<accession>A0ABN5F4X4</accession>
<reference evidence="2 3" key="1">
    <citation type="submission" date="2017-02" db="EMBL/GenBank/DDBJ databases">
        <title>Trade-off between light-utilization and light-protection in marine flavobacteria.</title>
        <authorList>
            <person name="Kumagai Y."/>
            <person name="Yoshizawa S."/>
            <person name="Kogure K."/>
            <person name="Iwasaki W."/>
        </authorList>
    </citation>
    <scope>NUCLEOTIDE SEQUENCE [LARGE SCALE GENOMIC DNA]</scope>
    <source>
        <strain evidence="2 3">KCTC 23670</strain>
    </source>
</reference>
<dbReference type="EMBL" id="CP019336">
    <property type="protein sequence ID" value="AUC22537.1"/>
    <property type="molecule type" value="Genomic_DNA"/>
</dbReference>
<evidence type="ECO:0000313" key="2">
    <source>
        <dbReference type="EMBL" id="AUC22537.1"/>
    </source>
</evidence>
<sequence length="285" mass="33454">MQNKKRRDFENCKILDLEALKSNFINKIAVEKSKNKYCGFLCIEYEILQEFGVGSIIELQFNCMSILISNFLLSSDLVVLEKIEERRLQLSFLIEGEKIMSFDNSSDDILYESQESYMAFIKSFDGFYRITKSKPYREVEIKLSNEFLDQHGLNKGLIYKKITDKDLIIPITEDIIILLSNLELKYSEEISFKILLEAKILEILASQINNYKNINSNQTPVKSDKLLKTLYKVRLFLKNNLDKNYSLSQLSLQFGLNENLLKTKFKKIFDTTLNEFYHEEKMKKS</sequence>
<dbReference type="PROSITE" id="PS01124">
    <property type="entry name" value="HTH_ARAC_FAMILY_2"/>
    <property type="match status" value="1"/>
</dbReference>
<proteinExistence type="predicted"/>
<dbReference type="Gene3D" id="1.10.10.60">
    <property type="entry name" value="Homeodomain-like"/>
    <property type="match status" value="1"/>
</dbReference>
<dbReference type="InterPro" id="IPR018060">
    <property type="entry name" value="HTH_AraC"/>
</dbReference>